<evidence type="ECO:0000313" key="3">
    <source>
        <dbReference type="EMBL" id="CAI3989293.1"/>
    </source>
</evidence>
<dbReference type="EMBL" id="CAMXCT010001353">
    <property type="protein sequence ID" value="CAI3989293.1"/>
    <property type="molecule type" value="Genomic_DNA"/>
</dbReference>
<keyword evidence="1" id="KW-0472">Membrane</keyword>
<dbReference type="AlphaFoldDB" id="A0A9P1CDX3"/>
<evidence type="ECO:0000313" key="4">
    <source>
        <dbReference type="EMBL" id="CAL4776605.1"/>
    </source>
</evidence>
<protein>
    <recommendedName>
        <fullName evidence="2">SAP domain-containing protein</fullName>
    </recommendedName>
</protein>
<keyword evidence="5" id="KW-1185">Reference proteome</keyword>
<reference evidence="3" key="1">
    <citation type="submission" date="2022-10" db="EMBL/GenBank/DDBJ databases">
        <authorList>
            <person name="Chen Y."/>
            <person name="Dougan E. K."/>
            <person name="Chan C."/>
            <person name="Rhodes N."/>
            <person name="Thang M."/>
        </authorList>
    </citation>
    <scope>NUCLEOTIDE SEQUENCE</scope>
</reference>
<dbReference type="InterPro" id="IPR003034">
    <property type="entry name" value="SAP_dom"/>
</dbReference>
<dbReference type="PROSITE" id="PS50800">
    <property type="entry name" value="SAP"/>
    <property type="match status" value="1"/>
</dbReference>
<comment type="caution">
    <text evidence="3">The sequence shown here is derived from an EMBL/GenBank/DDBJ whole genome shotgun (WGS) entry which is preliminary data.</text>
</comment>
<accession>A0A9P1CDX3</accession>
<dbReference type="EMBL" id="CAMXCT020001353">
    <property type="protein sequence ID" value="CAL1142668.1"/>
    <property type="molecule type" value="Genomic_DNA"/>
</dbReference>
<organism evidence="3">
    <name type="scientific">Cladocopium goreaui</name>
    <dbReference type="NCBI Taxonomy" id="2562237"/>
    <lineage>
        <taxon>Eukaryota</taxon>
        <taxon>Sar</taxon>
        <taxon>Alveolata</taxon>
        <taxon>Dinophyceae</taxon>
        <taxon>Suessiales</taxon>
        <taxon>Symbiodiniaceae</taxon>
        <taxon>Cladocopium</taxon>
    </lineage>
</organism>
<evidence type="ECO:0000256" key="1">
    <source>
        <dbReference type="SAM" id="Phobius"/>
    </source>
</evidence>
<sequence length="715" mass="81292">MRGVKRSHERVPAEEELANFAEEFHTGCIEYSQISLTTLRHLCKRLAIPCYGARDKVLDRLKAHQRQVTGPHEDPESAVDHVEHGPVPRELVEMEVKMPHFADIFHRHLQSQNVILERTVPTCPKPPQRGPLQHLNQLEQGQPIWALLLRRDVATLVTLFQVLQAKGLNRLTALLIVALLHVLYHGQSIAYFASLLLAHPDLFSVSVADFNLRTAAARRFLTAVEQSVDATLEFFSTLRMARGALVKAGEERVKEFCKTHQIKLLMPCRNPSKWNSLASRSLAEVVKDIEQGSLPKCLDAFCSLTELCYKEALDILRAGNMKYYNGRNGSYESIHFVRILGQVLKLQCQDSAACWRRLCLMGDGVKRHNLDHAGAIKLRDQIRKFTRHPAYHLDDLACYLCLQKRSCRLAEEAYQRSEADNDKDVRWTKIQAMEGSADVETEKGRDGKWFLTLDCSSTRIRFELQNFKVEADVRFACKAEEKFFVDCTTQSLRGKHHLHSLLMAAGGPKRSKPLGLCFRYSQSTELQYKMKGTELMHFAKGWERWKLLELLPLLRILGGLGASQHRRLKSEAKKLRRIRIEPRLPDARRIVADWLKHLSILLTAAFPCEVIDLAGSIDTCAEKAASTLELPMLLSAVFRCGGTKLATRYQMINRDESSKGFACKAEEKFFVETLIDDAAVLNKVLPKFLKERMPKQLQGVQVAHLIEPGGHRWNG</sequence>
<keyword evidence="1" id="KW-0812">Transmembrane</keyword>
<evidence type="ECO:0000313" key="5">
    <source>
        <dbReference type="Proteomes" id="UP001152797"/>
    </source>
</evidence>
<proteinExistence type="predicted"/>
<dbReference type="EMBL" id="CAMXCT030001353">
    <property type="protein sequence ID" value="CAL4776605.1"/>
    <property type="molecule type" value="Genomic_DNA"/>
</dbReference>
<reference evidence="4 5" key="2">
    <citation type="submission" date="2024-05" db="EMBL/GenBank/DDBJ databases">
        <authorList>
            <person name="Chen Y."/>
            <person name="Shah S."/>
            <person name="Dougan E. K."/>
            <person name="Thang M."/>
            <person name="Chan C."/>
        </authorList>
    </citation>
    <scope>NUCLEOTIDE SEQUENCE [LARGE SCALE GENOMIC DNA]</scope>
</reference>
<feature type="domain" description="SAP" evidence="2">
    <location>
        <begin position="31"/>
        <end position="65"/>
    </location>
</feature>
<feature type="transmembrane region" description="Helical" evidence="1">
    <location>
        <begin position="173"/>
        <end position="197"/>
    </location>
</feature>
<name>A0A9P1CDX3_9DINO</name>
<gene>
    <name evidence="3" type="ORF">C1SCF055_LOCUS16379</name>
</gene>
<keyword evidence="1" id="KW-1133">Transmembrane helix</keyword>
<evidence type="ECO:0000259" key="2">
    <source>
        <dbReference type="PROSITE" id="PS50800"/>
    </source>
</evidence>
<dbReference type="Proteomes" id="UP001152797">
    <property type="component" value="Unassembled WGS sequence"/>
</dbReference>